<dbReference type="EMBL" id="KI271608">
    <property type="protein sequence ID" value="ERL63924.1"/>
    <property type="molecule type" value="Genomic_DNA"/>
</dbReference>
<dbReference type="PANTHER" id="PTHR43708">
    <property type="entry name" value="CONSERVED EXPRESSED OXIDOREDUCTASE (EUROFUNG)"/>
    <property type="match status" value="1"/>
</dbReference>
<keyword evidence="4" id="KW-1185">Reference proteome</keyword>
<protein>
    <submittedName>
        <fullName evidence="3">Uncharacterized protein</fullName>
    </submittedName>
</protein>
<dbReference type="SUPFAM" id="SSF51735">
    <property type="entry name" value="NAD(P)-binding Rossmann-fold domains"/>
    <property type="match status" value="1"/>
</dbReference>
<feature type="domain" description="YceM-like C-terminal" evidence="2">
    <location>
        <begin position="156"/>
        <end position="270"/>
    </location>
</feature>
<dbReference type="eggNOG" id="COG0673">
    <property type="taxonomic scope" value="Bacteria"/>
</dbReference>
<dbReference type="GO" id="GO:0000166">
    <property type="term" value="F:nucleotide binding"/>
    <property type="evidence" value="ECO:0007669"/>
    <property type="project" value="InterPro"/>
</dbReference>
<dbReference type="InterPro" id="IPR048477">
    <property type="entry name" value="YceM-like_C"/>
</dbReference>
<evidence type="ECO:0000313" key="3">
    <source>
        <dbReference type="EMBL" id="ERL63924.1"/>
    </source>
</evidence>
<dbReference type="HOGENOM" id="CLU_023194_23_0_9"/>
<evidence type="ECO:0000313" key="4">
    <source>
        <dbReference type="Proteomes" id="UP000030647"/>
    </source>
</evidence>
<name>U4TID3_9LACO</name>
<proteinExistence type="predicted"/>
<organism evidence="3 4">
    <name type="scientific">Schleiferilactobacillus shenzhenensis LY-73</name>
    <dbReference type="NCBI Taxonomy" id="1231336"/>
    <lineage>
        <taxon>Bacteria</taxon>
        <taxon>Bacillati</taxon>
        <taxon>Bacillota</taxon>
        <taxon>Bacilli</taxon>
        <taxon>Lactobacillales</taxon>
        <taxon>Lactobacillaceae</taxon>
        <taxon>Schleiferilactobacillus</taxon>
    </lineage>
</organism>
<accession>U4TID3</accession>
<dbReference type="InterPro" id="IPR051317">
    <property type="entry name" value="Gfo/Idh/MocA_oxidoreduct"/>
</dbReference>
<dbReference type="SUPFAM" id="SSF55347">
    <property type="entry name" value="Glyceraldehyde-3-phosphate dehydrogenase-like, C-terminal domain"/>
    <property type="match status" value="1"/>
</dbReference>
<gene>
    <name evidence="3" type="ORF">L248_1743</name>
</gene>
<reference evidence="4" key="1">
    <citation type="journal article" date="2013" name="Genome Announc.">
        <title>Whole-Genome Sequencing of Lactobacillus shenzhenensis Strain LY-73T.</title>
        <authorList>
            <person name="Lin Z."/>
            <person name="Liu Z."/>
            <person name="Yang R."/>
            <person name="Zou Y."/>
            <person name="Wan D."/>
            <person name="Chen J."/>
            <person name="Guo M."/>
            <person name="Zhao J."/>
            <person name="Fang C."/>
            <person name="Yang R."/>
            <person name="Liu F."/>
        </authorList>
    </citation>
    <scope>NUCLEOTIDE SEQUENCE [LARGE SCALE GENOMIC DNA]</scope>
    <source>
        <strain evidence="4">LY-73</strain>
    </source>
</reference>
<evidence type="ECO:0000259" key="1">
    <source>
        <dbReference type="Pfam" id="PF01408"/>
    </source>
</evidence>
<dbReference type="Pfam" id="PF21378">
    <property type="entry name" value="YceM-like_C"/>
    <property type="match status" value="1"/>
</dbReference>
<dbReference type="AlphaFoldDB" id="U4TID3"/>
<dbReference type="Pfam" id="PF01408">
    <property type="entry name" value="GFO_IDH_MocA"/>
    <property type="match status" value="1"/>
</dbReference>
<dbReference type="Gene3D" id="3.30.360.10">
    <property type="entry name" value="Dihydrodipicolinate Reductase, domain 2"/>
    <property type="match status" value="1"/>
</dbReference>
<sequence>MTDYCQRDAETVSLFSHLDAVIRQKEGIVMVTIGVMGLGGIATRAYLPVYAEMQDQVTWQLMTRNEDKLKRLGRQFGLPIAGNTLATLDDQPLDAVMIHTPTETHAELVRHFLERGVNVFVDKPLATDMAEVKRLYALAEKQGLLLTVGFNRRFAPFHQVLAQQAVAARAVRVMKTRIANPDDPVHALWDLLIHPVDTALMVANFPVLPAPHYVVQSDTDGRLLRAEVTFALAHSVITAGIDEQAGVNLEEAVLTTDHGILRVQDLSRLTVLTAQGENRQLAPDWQPTLLTRGFQPMVAAFVRAVAAHGPNPVAPETSIQSHQVIADMVAHLPLS</sequence>
<dbReference type="InterPro" id="IPR000683">
    <property type="entry name" value="Gfo/Idh/MocA-like_OxRdtase_N"/>
</dbReference>
<dbReference type="STRING" id="1231336.L248_1743"/>
<evidence type="ECO:0000259" key="2">
    <source>
        <dbReference type="Pfam" id="PF21378"/>
    </source>
</evidence>
<dbReference type="InterPro" id="IPR036291">
    <property type="entry name" value="NAD(P)-bd_dom_sf"/>
</dbReference>
<dbReference type="Gene3D" id="3.40.50.720">
    <property type="entry name" value="NAD(P)-binding Rossmann-like Domain"/>
    <property type="match status" value="1"/>
</dbReference>
<feature type="domain" description="Gfo/Idh/MocA-like oxidoreductase N-terminal" evidence="1">
    <location>
        <begin position="32"/>
        <end position="150"/>
    </location>
</feature>
<dbReference type="PANTHER" id="PTHR43708:SF4">
    <property type="entry name" value="OXIDOREDUCTASE YCEM-RELATED"/>
    <property type="match status" value="1"/>
</dbReference>
<dbReference type="Proteomes" id="UP000030647">
    <property type="component" value="Unassembled WGS sequence"/>
</dbReference>